<protein>
    <submittedName>
        <fullName evidence="1">Uncharacterized protein</fullName>
    </submittedName>
</protein>
<dbReference type="OrthoDB" id="10067394at2759"/>
<sequence>MIRTTISSSPSSLLRLPPRWRLNGKALSTASLSSTVLRGRVVTMSAVDTSTTNHGALVGSMVVKPPSHPTYDMKAVIKLALAEDAGDRGIALAEMIFSEVDPLIKSMADAAHPAFILETRKTAPGAYWWREEPQDGSL</sequence>
<dbReference type="Proteomes" id="UP001085076">
    <property type="component" value="Miscellaneous, Linkage group lg04"/>
</dbReference>
<comment type="caution">
    <text evidence="1">The sequence shown here is derived from an EMBL/GenBank/DDBJ whole genome shotgun (WGS) entry which is preliminary data.</text>
</comment>
<dbReference type="EMBL" id="JAGGNH010000004">
    <property type="protein sequence ID" value="KAJ0974521.1"/>
    <property type="molecule type" value="Genomic_DNA"/>
</dbReference>
<keyword evidence="2" id="KW-1185">Reference proteome</keyword>
<organism evidence="1 2">
    <name type="scientific">Dioscorea zingiberensis</name>
    <dbReference type="NCBI Taxonomy" id="325984"/>
    <lineage>
        <taxon>Eukaryota</taxon>
        <taxon>Viridiplantae</taxon>
        <taxon>Streptophyta</taxon>
        <taxon>Embryophyta</taxon>
        <taxon>Tracheophyta</taxon>
        <taxon>Spermatophyta</taxon>
        <taxon>Magnoliopsida</taxon>
        <taxon>Liliopsida</taxon>
        <taxon>Dioscoreales</taxon>
        <taxon>Dioscoreaceae</taxon>
        <taxon>Dioscorea</taxon>
    </lineage>
</organism>
<dbReference type="AlphaFoldDB" id="A0A9D5HF81"/>
<name>A0A9D5HF81_9LILI</name>
<reference evidence="1" key="1">
    <citation type="submission" date="2021-03" db="EMBL/GenBank/DDBJ databases">
        <authorList>
            <person name="Li Z."/>
            <person name="Yang C."/>
        </authorList>
    </citation>
    <scope>NUCLEOTIDE SEQUENCE</scope>
    <source>
        <strain evidence="1">Dzin_1.0</strain>
        <tissue evidence="1">Leaf</tissue>
    </source>
</reference>
<evidence type="ECO:0000313" key="2">
    <source>
        <dbReference type="Proteomes" id="UP001085076"/>
    </source>
</evidence>
<evidence type="ECO:0000313" key="1">
    <source>
        <dbReference type="EMBL" id="KAJ0974521.1"/>
    </source>
</evidence>
<reference evidence="1" key="2">
    <citation type="journal article" date="2022" name="Hortic Res">
        <title>The genome of Dioscorea zingiberensis sheds light on the biosynthesis, origin and evolution of the medicinally important diosgenin saponins.</title>
        <authorList>
            <person name="Li Y."/>
            <person name="Tan C."/>
            <person name="Li Z."/>
            <person name="Guo J."/>
            <person name="Li S."/>
            <person name="Chen X."/>
            <person name="Wang C."/>
            <person name="Dai X."/>
            <person name="Yang H."/>
            <person name="Song W."/>
            <person name="Hou L."/>
            <person name="Xu J."/>
            <person name="Tong Z."/>
            <person name="Xu A."/>
            <person name="Yuan X."/>
            <person name="Wang W."/>
            <person name="Yang Q."/>
            <person name="Chen L."/>
            <person name="Sun Z."/>
            <person name="Wang K."/>
            <person name="Pan B."/>
            <person name="Chen J."/>
            <person name="Bao Y."/>
            <person name="Liu F."/>
            <person name="Qi X."/>
            <person name="Gang D.R."/>
            <person name="Wen J."/>
            <person name="Li J."/>
        </authorList>
    </citation>
    <scope>NUCLEOTIDE SEQUENCE</scope>
    <source>
        <strain evidence="1">Dzin_1.0</strain>
    </source>
</reference>
<accession>A0A9D5HF81</accession>
<proteinExistence type="predicted"/>
<gene>
    <name evidence="1" type="ORF">J5N97_016486</name>
</gene>